<evidence type="ECO:0000256" key="4">
    <source>
        <dbReference type="ARBA" id="ARBA00023136"/>
    </source>
</evidence>
<feature type="domain" description="Major facilitator superfamily (MFS) profile" evidence="6">
    <location>
        <begin position="10"/>
        <end position="389"/>
    </location>
</feature>
<feature type="transmembrane region" description="Helical" evidence="5">
    <location>
        <begin position="166"/>
        <end position="185"/>
    </location>
</feature>
<dbReference type="PROSITE" id="PS50850">
    <property type="entry name" value="MFS"/>
    <property type="match status" value="1"/>
</dbReference>
<proteinExistence type="predicted"/>
<feature type="transmembrane region" description="Helical" evidence="5">
    <location>
        <begin position="336"/>
        <end position="360"/>
    </location>
</feature>
<keyword evidence="3 5" id="KW-1133">Transmembrane helix</keyword>
<feature type="transmembrane region" description="Helical" evidence="5">
    <location>
        <begin position="139"/>
        <end position="160"/>
    </location>
</feature>
<keyword evidence="4 5" id="KW-0472">Membrane</keyword>
<evidence type="ECO:0000256" key="5">
    <source>
        <dbReference type="SAM" id="Phobius"/>
    </source>
</evidence>
<evidence type="ECO:0000256" key="2">
    <source>
        <dbReference type="ARBA" id="ARBA00022692"/>
    </source>
</evidence>
<feature type="transmembrane region" description="Helical" evidence="5">
    <location>
        <begin position="366"/>
        <end position="384"/>
    </location>
</feature>
<feature type="transmembrane region" description="Helical" evidence="5">
    <location>
        <begin position="205"/>
        <end position="229"/>
    </location>
</feature>
<dbReference type="SUPFAM" id="SSF103473">
    <property type="entry name" value="MFS general substrate transporter"/>
    <property type="match status" value="1"/>
</dbReference>
<keyword evidence="8" id="KW-1185">Reference proteome</keyword>
<gene>
    <name evidence="7" type="ORF">CP500_022965</name>
</gene>
<accession>A0A2G4EUD9</accession>
<organism evidence="7 8">
    <name type="scientific">Tychonema bourrellyi FEM_GT703</name>
    <dbReference type="NCBI Taxonomy" id="2040638"/>
    <lineage>
        <taxon>Bacteria</taxon>
        <taxon>Bacillati</taxon>
        <taxon>Cyanobacteriota</taxon>
        <taxon>Cyanophyceae</taxon>
        <taxon>Oscillatoriophycideae</taxon>
        <taxon>Oscillatoriales</taxon>
        <taxon>Microcoleaceae</taxon>
        <taxon>Tychonema</taxon>
    </lineage>
</organism>
<dbReference type="AlphaFoldDB" id="A0A2G4EUD9"/>
<dbReference type="GO" id="GO:0022857">
    <property type="term" value="F:transmembrane transporter activity"/>
    <property type="evidence" value="ECO:0007669"/>
    <property type="project" value="InterPro"/>
</dbReference>
<dbReference type="InterPro" id="IPR036259">
    <property type="entry name" value="MFS_trans_sf"/>
</dbReference>
<dbReference type="InterPro" id="IPR020846">
    <property type="entry name" value="MFS_dom"/>
</dbReference>
<evidence type="ECO:0000313" key="7">
    <source>
        <dbReference type="EMBL" id="PHX53162.1"/>
    </source>
</evidence>
<feature type="transmembrane region" description="Helical" evidence="5">
    <location>
        <begin position="76"/>
        <end position="93"/>
    </location>
</feature>
<evidence type="ECO:0000256" key="3">
    <source>
        <dbReference type="ARBA" id="ARBA00022989"/>
    </source>
</evidence>
<dbReference type="PANTHER" id="PTHR23514:SF13">
    <property type="entry name" value="INNER MEMBRANE PROTEIN YBJJ"/>
    <property type="match status" value="1"/>
</dbReference>
<dbReference type="PANTHER" id="PTHR23514">
    <property type="entry name" value="BYPASS OF STOP CODON PROTEIN 6"/>
    <property type="match status" value="1"/>
</dbReference>
<feature type="transmembrane region" description="Helical" evidence="5">
    <location>
        <begin position="249"/>
        <end position="266"/>
    </location>
</feature>
<comment type="subcellular location">
    <subcellularLocation>
        <location evidence="1">Cell membrane</location>
        <topology evidence="1">Multi-pass membrane protein</topology>
    </subcellularLocation>
</comment>
<keyword evidence="2 5" id="KW-0812">Transmembrane</keyword>
<dbReference type="RefSeq" id="WP_096829309.1">
    <property type="nucleotide sequence ID" value="NZ_NXIB02000255.1"/>
</dbReference>
<evidence type="ECO:0000259" key="6">
    <source>
        <dbReference type="PROSITE" id="PS50850"/>
    </source>
</evidence>
<feature type="transmembrane region" description="Helical" evidence="5">
    <location>
        <begin position="301"/>
        <end position="324"/>
    </location>
</feature>
<feature type="transmembrane region" description="Helical" evidence="5">
    <location>
        <begin position="278"/>
        <end position="295"/>
    </location>
</feature>
<dbReference type="EMBL" id="NXIB02000255">
    <property type="protein sequence ID" value="PHX53162.1"/>
    <property type="molecule type" value="Genomic_DNA"/>
</dbReference>
<dbReference type="Gene3D" id="1.20.1250.20">
    <property type="entry name" value="MFS general substrate transporter like domains"/>
    <property type="match status" value="2"/>
</dbReference>
<dbReference type="GO" id="GO:0005886">
    <property type="term" value="C:plasma membrane"/>
    <property type="evidence" value="ECO:0007669"/>
    <property type="project" value="UniProtKB-SubCell"/>
</dbReference>
<dbReference type="Proteomes" id="UP000226442">
    <property type="component" value="Unassembled WGS sequence"/>
</dbReference>
<reference evidence="7" key="1">
    <citation type="submission" date="2017-10" db="EMBL/GenBank/DDBJ databases">
        <title>Draft genome sequence of the planktic cyanobacteria Tychonema bourrellyi isolated from alpine lentic freshwater.</title>
        <authorList>
            <person name="Tett A."/>
            <person name="Armanini F."/>
            <person name="Asnicar F."/>
            <person name="Boscaini A."/>
            <person name="Pasolli E."/>
            <person name="Zolfo M."/>
            <person name="Donati C."/>
            <person name="Salmaso N."/>
            <person name="Segata N."/>
        </authorList>
    </citation>
    <scope>NUCLEOTIDE SEQUENCE</scope>
    <source>
        <strain evidence="7">FEM_GT703</strain>
    </source>
</reference>
<evidence type="ECO:0000313" key="8">
    <source>
        <dbReference type="Proteomes" id="UP000226442"/>
    </source>
</evidence>
<dbReference type="InterPro" id="IPR051788">
    <property type="entry name" value="MFS_Transporter"/>
</dbReference>
<protein>
    <submittedName>
        <fullName evidence="7">MFS transporter</fullName>
    </submittedName>
</protein>
<feature type="transmembrane region" description="Helical" evidence="5">
    <location>
        <begin position="99"/>
        <end position="118"/>
    </location>
</feature>
<feature type="transmembrane region" description="Helical" evidence="5">
    <location>
        <begin position="7"/>
        <end position="26"/>
    </location>
</feature>
<dbReference type="InterPro" id="IPR011701">
    <property type="entry name" value="MFS"/>
</dbReference>
<dbReference type="OrthoDB" id="9809599at2"/>
<name>A0A2G4EUD9_9CYAN</name>
<sequence length="402" mass="42480">MIQLKEEFKALTAVCVVFFILGFVFGNWVSRIPDIKEALELSKSQLSIALLMIPLGGLCSMQIMSRIISVYGVGKATGIATLLYCGSILLPGWAPSYPLLIIATLFFGAGFGIVDVGMNANANVVELRHNTLIMSRCHALFSLGSMMGGAIGSVVESLVIDPSWHFTIVGLVSGVGSLVIIGWLIEGKAEVDSDEDEQTEQTNSLVLPSQVLLGLGILFLCVMFSEGAIADWSAIYFREDLGVSPGLDTFGFVMFYSAHVAGRLLGDWIVESFGSRNVALVGCSLAATGISMTLFTGYYQVAILGLTCMGLGLSSLGPIVFRVAGSMLDGNSEKNIAFVATIGYVGFLSGPPLIGFAAGVVGLHNALFIICLCCLLSVLLTYTIPTEKTTVTINPAEPPASS</sequence>
<evidence type="ECO:0000256" key="1">
    <source>
        <dbReference type="ARBA" id="ARBA00004651"/>
    </source>
</evidence>
<dbReference type="Pfam" id="PF07690">
    <property type="entry name" value="MFS_1"/>
    <property type="match status" value="1"/>
</dbReference>
<dbReference type="CDD" id="cd17393">
    <property type="entry name" value="MFS_MosC_like"/>
    <property type="match status" value="1"/>
</dbReference>
<comment type="caution">
    <text evidence="7">The sequence shown here is derived from an EMBL/GenBank/DDBJ whole genome shotgun (WGS) entry which is preliminary data.</text>
</comment>